<dbReference type="AlphaFoldDB" id="A0A6A6T5V6"/>
<feature type="region of interest" description="Disordered" evidence="1">
    <location>
        <begin position="164"/>
        <end position="192"/>
    </location>
</feature>
<dbReference type="Proteomes" id="UP000799324">
    <property type="component" value="Unassembled WGS sequence"/>
</dbReference>
<feature type="compositionally biased region" description="Low complexity" evidence="1">
    <location>
        <begin position="164"/>
        <end position="178"/>
    </location>
</feature>
<organism evidence="2 3">
    <name type="scientific">Lophiostoma macrostomum CBS 122681</name>
    <dbReference type="NCBI Taxonomy" id="1314788"/>
    <lineage>
        <taxon>Eukaryota</taxon>
        <taxon>Fungi</taxon>
        <taxon>Dikarya</taxon>
        <taxon>Ascomycota</taxon>
        <taxon>Pezizomycotina</taxon>
        <taxon>Dothideomycetes</taxon>
        <taxon>Pleosporomycetidae</taxon>
        <taxon>Pleosporales</taxon>
        <taxon>Lophiostomataceae</taxon>
        <taxon>Lophiostoma</taxon>
    </lineage>
</organism>
<name>A0A6A6T5V6_9PLEO</name>
<evidence type="ECO:0000256" key="1">
    <source>
        <dbReference type="SAM" id="MobiDB-lite"/>
    </source>
</evidence>
<feature type="region of interest" description="Disordered" evidence="1">
    <location>
        <begin position="1"/>
        <end position="43"/>
    </location>
</feature>
<feature type="region of interest" description="Disordered" evidence="1">
    <location>
        <begin position="118"/>
        <end position="150"/>
    </location>
</feature>
<feature type="compositionally biased region" description="Basic and acidic residues" evidence="1">
    <location>
        <begin position="137"/>
        <end position="149"/>
    </location>
</feature>
<protein>
    <submittedName>
        <fullName evidence="2">Uncharacterized protein</fullName>
    </submittedName>
</protein>
<evidence type="ECO:0000313" key="2">
    <source>
        <dbReference type="EMBL" id="KAF2653924.1"/>
    </source>
</evidence>
<gene>
    <name evidence="2" type="ORF">K491DRAFT_680154</name>
</gene>
<sequence length="192" mass="19252">MSAPQGGARGRAGPVKGAACSNTSPWPGPGGRDGGQRECSECAPASASRSTHAAPCALLLGPWTVGTVGPLEEDAQHASVLGHEARHGGRRAAEHCCSRAASASCRTGAGCNGRAVSHPSRAASHATGATRISRPTAADEGRGEGEGRRRQLFFLAGRPSAPSAGALLGSLGGRSPPSQHQDNVVGKLAAQR</sequence>
<dbReference type="EMBL" id="MU004373">
    <property type="protein sequence ID" value="KAF2653924.1"/>
    <property type="molecule type" value="Genomic_DNA"/>
</dbReference>
<reference evidence="2" key="1">
    <citation type="journal article" date="2020" name="Stud. Mycol.">
        <title>101 Dothideomycetes genomes: a test case for predicting lifestyles and emergence of pathogens.</title>
        <authorList>
            <person name="Haridas S."/>
            <person name="Albert R."/>
            <person name="Binder M."/>
            <person name="Bloem J."/>
            <person name="Labutti K."/>
            <person name="Salamov A."/>
            <person name="Andreopoulos B."/>
            <person name="Baker S."/>
            <person name="Barry K."/>
            <person name="Bills G."/>
            <person name="Bluhm B."/>
            <person name="Cannon C."/>
            <person name="Castanera R."/>
            <person name="Culley D."/>
            <person name="Daum C."/>
            <person name="Ezra D."/>
            <person name="Gonzalez J."/>
            <person name="Henrissat B."/>
            <person name="Kuo A."/>
            <person name="Liang C."/>
            <person name="Lipzen A."/>
            <person name="Lutzoni F."/>
            <person name="Magnuson J."/>
            <person name="Mondo S."/>
            <person name="Nolan M."/>
            <person name="Ohm R."/>
            <person name="Pangilinan J."/>
            <person name="Park H.-J."/>
            <person name="Ramirez L."/>
            <person name="Alfaro M."/>
            <person name="Sun H."/>
            <person name="Tritt A."/>
            <person name="Yoshinaga Y."/>
            <person name="Zwiers L.-H."/>
            <person name="Turgeon B."/>
            <person name="Goodwin S."/>
            <person name="Spatafora J."/>
            <person name="Crous P."/>
            <person name="Grigoriev I."/>
        </authorList>
    </citation>
    <scope>NUCLEOTIDE SEQUENCE</scope>
    <source>
        <strain evidence="2">CBS 122681</strain>
    </source>
</reference>
<evidence type="ECO:0000313" key="3">
    <source>
        <dbReference type="Proteomes" id="UP000799324"/>
    </source>
</evidence>
<accession>A0A6A6T5V6</accession>
<keyword evidence="3" id="KW-1185">Reference proteome</keyword>
<proteinExistence type="predicted"/>